<feature type="transmembrane region" description="Helical" evidence="6">
    <location>
        <begin position="6"/>
        <end position="26"/>
    </location>
</feature>
<keyword evidence="6" id="KW-1133">Transmembrane helix</keyword>
<dbReference type="PROSITE" id="PS00018">
    <property type="entry name" value="EF_HAND_1"/>
    <property type="match status" value="1"/>
</dbReference>
<dbReference type="GO" id="GO:0016709">
    <property type="term" value="F:oxidoreductase activity, acting on paired donors, with incorporation or reduction of molecular oxygen, NAD(P)H as one donor, and incorporation of one atom of oxygen"/>
    <property type="evidence" value="ECO:0007669"/>
    <property type="project" value="UniProtKB-ARBA"/>
</dbReference>
<gene>
    <name evidence="8" type="ORF">AB675_9824</name>
</gene>
<dbReference type="PANTHER" id="PTHR43004">
    <property type="entry name" value="TRK SYSTEM POTASSIUM UPTAKE PROTEIN"/>
    <property type="match status" value="1"/>
</dbReference>
<dbReference type="InterPro" id="IPR036188">
    <property type="entry name" value="FAD/NAD-bd_sf"/>
</dbReference>
<dbReference type="PANTHER" id="PTHR43004:SF19">
    <property type="entry name" value="BINDING MONOOXYGENASE, PUTATIVE (JCVI)-RELATED"/>
    <property type="match status" value="1"/>
</dbReference>
<dbReference type="EMBL" id="LFJN01000007">
    <property type="protein sequence ID" value="KPI42351.1"/>
    <property type="molecule type" value="Genomic_DNA"/>
</dbReference>
<dbReference type="OrthoDB" id="10016252at2759"/>
<dbReference type="Gene3D" id="3.30.70.2450">
    <property type="match status" value="1"/>
</dbReference>
<name>A0A0N0NP50_9EURO</name>
<evidence type="ECO:0000256" key="1">
    <source>
        <dbReference type="ARBA" id="ARBA00001974"/>
    </source>
</evidence>
<evidence type="ECO:0000313" key="9">
    <source>
        <dbReference type="Proteomes" id="UP000038010"/>
    </source>
</evidence>
<dbReference type="GO" id="GO:0071949">
    <property type="term" value="F:FAD binding"/>
    <property type="evidence" value="ECO:0007669"/>
    <property type="project" value="InterPro"/>
</dbReference>
<dbReference type="GeneID" id="28742273"/>
<keyword evidence="5" id="KW-0560">Oxidoreductase</keyword>
<keyword evidence="9" id="KW-1185">Reference proteome</keyword>
<keyword evidence="8" id="KW-0503">Monooxygenase</keyword>
<evidence type="ECO:0000256" key="6">
    <source>
        <dbReference type="SAM" id="Phobius"/>
    </source>
</evidence>
<keyword evidence="6" id="KW-0472">Membrane</keyword>
<dbReference type="RefSeq" id="XP_018002314.1">
    <property type="nucleotide sequence ID" value="XM_018150393.1"/>
</dbReference>
<sequence>MPDDFKPWAIVVGAGPSGLLLALMLAKRNIPVLVLEGSAVLDDSPRAAYYGPPAVQELGRAGVLEEIRAQGFDPIITCWRKLDGTYLAGWDCSVVKDDFDRLACMPLAQLDQLLYRHATAQPNVKVLFNHKCVDVVQDEDKAWVEAETEEGIKRFEAQYVIGCDGASSTVRKKMFPGERGSDFPGWTWDKQVVATNVRYPFEKLGYEDVQFIIHPEHWHMVARLTKEADGSGWWRCSYGELSGLTREELIARQPMKFEAMLPGRPKPGEYELAAINPYKIHQRLVEKLRIGRICLAADAAHLCNPFGGLGLTGGIVDVGSLYDCLAGIYENKADPSILDLYSDVRREKYKTIVDVVSQSNIRRLFDQDPDKALENDEFLRTLKENEGNVEKQRELLRASRALTYDFTQHYKTATKPEERVNEKVPEMAVQAVGVEAA</sequence>
<keyword evidence="6" id="KW-0812">Transmembrane</keyword>
<dbReference type="STRING" id="1664694.A0A0N0NP50"/>
<evidence type="ECO:0000259" key="7">
    <source>
        <dbReference type="Pfam" id="PF01494"/>
    </source>
</evidence>
<feature type="domain" description="FAD-binding" evidence="7">
    <location>
        <begin position="10"/>
        <end position="354"/>
    </location>
</feature>
<dbReference type="SUPFAM" id="SSF51905">
    <property type="entry name" value="FAD/NAD(P)-binding domain"/>
    <property type="match status" value="1"/>
</dbReference>
<reference evidence="8 9" key="1">
    <citation type="submission" date="2015-06" db="EMBL/GenBank/DDBJ databases">
        <title>Draft genome of the ant-associated black yeast Phialophora attae CBS 131958.</title>
        <authorList>
            <person name="Moreno L.F."/>
            <person name="Stielow B.J."/>
            <person name="de Hoog S."/>
            <person name="Vicente V.A."/>
            <person name="Weiss V.A."/>
            <person name="de Vries M."/>
            <person name="Cruz L.M."/>
            <person name="Souza E.M."/>
        </authorList>
    </citation>
    <scope>NUCLEOTIDE SEQUENCE [LARGE SCALE GENOMIC DNA]</scope>
    <source>
        <strain evidence="8 9">CBS 131958</strain>
    </source>
</reference>
<evidence type="ECO:0000256" key="2">
    <source>
        <dbReference type="ARBA" id="ARBA00022630"/>
    </source>
</evidence>
<keyword evidence="4" id="KW-0809">Transit peptide</keyword>
<accession>A0A0N0NP50</accession>
<evidence type="ECO:0000313" key="8">
    <source>
        <dbReference type="EMBL" id="KPI42351.1"/>
    </source>
</evidence>
<evidence type="ECO:0000256" key="4">
    <source>
        <dbReference type="ARBA" id="ARBA00022946"/>
    </source>
</evidence>
<evidence type="ECO:0000256" key="3">
    <source>
        <dbReference type="ARBA" id="ARBA00022827"/>
    </source>
</evidence>
<evidence type="ECO:0000256" key="5">
    <source>
        <dbReference type="ARBA" id="ARBA00023002"/>
    </source>
</evidence>
<dbReference type="AlphaFoldDB" id="A0A0N0NP50"/>
<keyword evidence="3" id="KW-0274">FAD</keyword>
<dbReference type="InterPro" id="IPR002938">
    <property type="entry name" value="FAD-bd"/>
</dbReference>
<dbReference type="Proteomes" id="UP000038010">
    <property type="component" value="Unassembled WGS sequence"/>
</dbReference>
<proteinExistence type="predicted"/>
<dbReference type="PRINTS" id="PR00420">
    <property type="entry name" value="RNGMNOXGNASE"/>
</dbReference>
<comment type="cofactor">
    <cofactor evidence="1">
        <name>FAD</name>
        <dbReference type="ChEBI" id="CHEBI:57692"/>
    </cofactor>
</comment>
<protein>
    <submittedName>
        <fullName evidence="8">Para-nitrophenol 4-monooxygenase</fullName>
    </submittedName>
</protein>
<comment type="caution">
    <text evidence="8">The sequence shown here is derived from an EMBL/GenBank/DDBJ whole genome shotgun (WGS) entry which is preliminary data.</text>
</comment>
<dbReference type="Pfam" id="PF01494">
    <property type="entry name" value="FAD_binding_3"/>
    <property type="match status" value="1"/>
</dbReference>
<dbReference type="VEuPathDB" id="FungiDB:AB675_9824"/>
<dbReference type="InterPro" id="IPR018247">
    <property type="entry name" value="EF_Hand_1_Ca_BS"/>
</dbReference>
<organism evidence="8 9">
    <name type="scientific">Cyphellophora attinorum</name>
    <dbReference type="NCBI Taxonomy" id="1664694"/>
    <lineage>
        <taxon>Eukaryota</taxon>
        <taxon>Fungi</taxon>
        <taxon>Dikarya</taxon>
        <taxon>Ascomycota</taxon>
        <taxon>Pezizomycotina</taxon>
        <taxon>Eurotiomycetes</taxon>
        <taxon>Chaetothyriomycetidae</taxon>
        <taxon>Chaetothyriales</taxon>
        <taxon>Cyphellophoraceae</taxon>
        <taxon>Cyphellophora</taxon>
    </lineage>
</organism>
<dbReference type="Gene3D" id="3.50.50.60">
    <property type="entry name" value="FAD/NAD(P)-binding domain"/>
    <property type="match status" value="1"/>
</dbReference>
<keyword evidence="2" id="KW-0285">Flavoprotein</keyword>
<dbReference type="InterPro" id="IPR050641">
    <property type="entry name" value="RIFMO-like"/>
</dbReference>